<protein>
    <submittedName>
        <fullName evidence="2">Uncharacterized protein</fullName>
    </submittedName>
</protein>
<dbReference type="AlphaFoldDB" id="A0A4P7NIT7"/>
<gene>
    <name evidence="2" type="ORF">PoMZ_08890</name>
</gene>
<evidence type="ECO:0000313" key="2">
    <source>
        <dbReference type="EMBL" id="QBZ61929.1"/>
    </source>
</evidence>
<proteinExistence type="predicted"/>
<sequence length="83" mass="9066">MASEISPGGQGRCQPLSTPHARHTELVKVSTYWTGAGRQYKPAAEETKLKMKAEKGGRLAPSPKRLTHIASDAHIMSPSTRRK</sequence>
<dbReference type="EMBL" id="CP034207">
    <property type="protein sequence ID" value="QBZ61929.1"/>
    <property type="molecule type" value="Genomic_DNA"/>
</dbReference>
<name>A0A4P7NIT7_PYROR</name>
<accession>A0A4P7NIT7</accession>
<feature type="region of interest" description="Disordered" evidence="1">
    <location>
        <begin position="52"/>
        <end position="83"/>
    </location>
</feature>
<reference evidence="2 3" key="1">
    <citation type="journal article" date="2019" name="Mol. Biol. Evol.">
        <title>Blast fungal genomes show frequent chromosomal changes, gene gains and losses, and effector gene turnover.</title>
        <authorList>
            <person name="Gomez Luciano L.B."/>
            <person name="Jason Tsai I."/>
            <person name="Chuma I."/>
            <person name="Tosa Y."/>
            <person name="Chen Y.H."/>
            <person name="Li J.Y."/>
            <person name="Li M.Y."/>
            <person name="Jade Lu M.Y."/>
            <person name="Nakayashiki H."/>
            <person name="Li W.H."/>
        </authorList>
    </citation>
    <scope>NUCLEOTIDE SEQUENCE [LARGE SCALE GENOMIC DNA]</scope>
    <source>
        <strain evidence="2">MZ5-1-6</strain>
    </source>
</reference>
<evidence type="ECO:0000313" key="3">
    <source>
        <dbReference type="Proteomes" id="UP000294847"/>
    </source>
</evidence>
<dbReference type="Proteomes" id="UP000294847">
    <property type="component" value="Chromosome 4"/>
</dbReference>
<organism evidence="2 3">
    <name type="scientific">Pyricularia oryzae</name>
    <name type="common">Rice blast fungus</name>
    <name type="synonym">Magnaporthe oryzae</name>
    <dbReference type="NCBI Taxonomy" id="318829"/>
    <lineage>
        <taxon>Eukaryota</taxon>
        <taxon>Fungi</taxon>
        <taxon>Dikarya</taxon>
        <taxon>Ascomycota</taxon>
        <taxon>Pezizomycotina</taxon>
        <taxon>Sordariomycetes</taxon>
        <taxon>Sordariomycetidae</taxon>
        <taxon>Magnaporthales</taxon>
        <taxon>Pyriculariaceae</taxon>
        <taxon>Pyricularia</taxon>
    </lineage>
</organism>
<feature type="region of interest" description="Disordered" evidence="1">
    <location>
        <begin position="1"/>
        <end position="22"/>
    </location>
</feature>
<evidence type="ECO:0000256" key="1">
    <source>
        <dbReference type="SAM" id="MobiDB-lite"/>
    </source>
</evidence>